<protein>
    <submittedName>
        <fullName evidence="2">3-coathanger stack domain-containing protein</fullName>
    </submittedName>
</protein>
<sequence length="1263" mass="134226">MKTIPLKSFKYTSFKLISLILFTLILIFSQKKVFAQITPLNNIGKEVYIDLGNFQRNGGVYIASNGLISNFKTQFPNYDGNLINVTFNEELISPQKIKDISILSGKSEDGKTQMKITLTENTLDGIMQTPEGYFFIEPIANSVNQFRIYAMSETNIDNLKCNVGDDFHQKKDENQATIKSISPFPVGGSLRKYRMAAAATGEFVSFYGSQANALSKIVSLLNAANLIFELEASIRFELINESINYGILFTNPSTDPFSPDPNFASAAASQNGFNNMNANGILPYSYYDVGHTFNIFTSSFISSQGQAGPSPCVDNFKSNGWTEWSNLATFPTYLSMVVRVFTHEVGHQFTAWHTFNAVGGPSESNPNFCLGGWSNTDAVEPGSGTTLMSYANNCVYPTNYTISGGNQLSYFNTKSLEKIYNYVNNQATCYTTSSTGNTPPVAYAGVDVSIPKGTPFKLNGTATDANGDIMTYTWEQFDVATVGDKGALGSSVSGLGGYPAVNSQTAPLFKSVQSASSTERFFPSLGYILNDANNPADNVGEDLPLVVRDMHFRFTVRDNRANGGGVDSDEVKVSVVTSGPFEITSQNSPTLWFYNGSNTANITWNVNGTDSPPLNTSHVKISFSTDGGQTFPIVLIGSTQNDGQYTVTIPNNITTRGRIKIEAIDNVYFDINNIDITIATACSPEESSIYPTSSVTEQAGSTNLNLNMSAFGVPINSFTGTIASTDPVTNITFNNGSGSCQRAGNSTYYDIFTFIPNTSGTYTFSFSGSAAGKIMTVYSDSYNALSPCTNWIGTSAVYSAPYVSTNNTTTVILAAYNVYKLVITGFSGVPATPSYSINITSSPAGTIVYSPLVLNPYDYTYLVKNNVSGNISGFTNTADLSNSSTYSHGDYTVYGLSFQGGLSLAPYIGTSFSSFQTLLANGTVCGKISANSKLVTLVPCTAPAAPNTTSVNRCGTGSAVLTASGCTGFYNWYAANTGGVSLASTASFTTPSVSSTTSYYVNCTVNACASSRSSATATINNIPSAPTTTSNARCGTGSVVLAAAGCTGTYNWYATSTGGVSLASTASFITPSLTSSTTAYFVDCTVSACVSSRSSATATINIIPSTPLVTVNSEIINSGQATTLNASGCNGVVKWYNQEIGGIELGIGTSFISPILYNPPSDSYSYFAECIENECPSLSRGAGTVSVNINPCQSLAYDLVSTLNDISSGTIKFEAGREIKAKNKITGSGKVKYDSGKYILLEQGFTADLGTVFEASIDGCGNN</sequence>
<dbReference type="Gene3D" id="3.40.390.10">
    <property type="entry name" value="Collagenase (Catalytic Domain)"/>
    <property type="match status" value="1"/>
</dbReference>
<dbReference type="Pfam" id="PF19081">
    <property type="entry name" value="Ig_7"/>
    <property type="match status" value="3"/>
</dbReference>
<name>A0ABV7Z1A8_9BACT</name>
<feature type="domain" description="Ig-like" evidence="1">
    <location>
        <begin position="1023"/>
        <end position="1101"/>
    </location>
</feature>
<dbReference type="InterPro" id="IPR013783">
    <property type="entry name" value="Ig-like_fold"/>
</dbReference>
<keyword evidence="3" id="KW-1185">Reference proteome</keyword>
<organism evidence="2 3">
    <name type="scientific">Lacihabitans lacunae</name>
    <dbReference type="NCBI Taxonomy" id="1028214"/>
    <lineage>
        <taxon>Bacteria</taxon>
        <taxon>Pseudomonadati</taxon>
        <taxon>Bacteroidota</taxon>
        <taxon>Cytophagia</taxon>
        <taxon>Cytophagales</taxon>
        <taxon>Leadbetterellaceae</taxon>
        <taxon>Lacihabitans</taxon>
    </lineage>
</organism>
<dbReference type="InterPro" id="IPR024079">
    <property type="entry name" value="MetalloPept_cat_dom_sf"/>
</dbReference>
<dbReference type="RefSeq" id="WP_379840327.1">
    <property type="nucleotide sequence ID" value="NZ_JBHRYQ010000002.1"/>
</dbReference>
<evidence type="ECO:0000259" key="1">
    <source>
        <dbReference type="Pfam" id="PF19081"/>
    </source>
</evidence>
<feature type="domain" description="Ig-like" evidence="1">
    <location>
        <begin position="1104"/>
        <end position="1188"/>
    </location>
</feature>
<dbReference type="InterPro" id="IPR044023">
    <property type="entry name" value="Ig_7"/>
</dbReference>
<dbReference type="Proteomes" id="UP001595616">
    <property type="component" value="Unassembled WGS sequence"/>
</dbReference>
<gene>
    <name evidence="2" type="ORF">ACFOOI_21930</name>
</gene>
<dbReference type="NCBIfam" id="NF045639">
    <property type="entry name" value="GCX_COOH"/>
    <property type="match status" value="1"/>
</dbReference>
<dbReference type="Gene3D" id="2.60.40.10">
    <property type="entry name" value="Immunoglobulins"/>
    <property type="match status" value="1"/>
</dbReference>
<reference evidence="3" key="1">
    <citation type="journal article" date="2019" name="Int. J. Syst. Evol. Microbiol.">
        <title>The Global Catalogue of Microorganisms (GCM) 10K type strain sequencing project: providing services to taxonomists for standard genome sequencing and annotation.</title>
        <authorList>
            <consortium name="The Broad Institute Genomics Platform"/>
            <consortium name="The Broad Institute Genome Sequencing Center for Infectious Disease"/>
            <person name="Wu L."/>
            <person name="Ma J."/>
        </authorList>
    </citation>
    <scope>NUCLEOTIDE SEQUENCE [LARGE SCALE GENOMIC DNA]</scope>
    <source>
        <strain evidence="3">CECT 7956</strain>
    </source>
</reference>
<dbReference type="SUPFAM" id="SSF55486">
    <property type="entry name" value="Metalloproteases ('zincins'), catalytic domain"/>
    <property type="match status" value="1"/>
</dbReference>
<evidence type="ECO:0000313" key="3">
    <source>
        <dbReference type="Proteomes" id="UP001595616"/>
    </source>
</evidence>
<feature type="domain" description="Ig-like" evidence="1">
    <location>
        <begin position="943"/>
        <end position="1020"/>
    </location>
</feature>
<evidence type="ECO:0000313" key="2">
    <source>
        <dbReference type="EMBL" id="MFC3813339.1"/>
    </source>
</evidence>
<dbReference type="InterPro" id="IPR055015">
    <property type="entry name" value="GCX_COOH"/>
</dbReference>
<proteinExistence type="predicted"/>
<dbReference type="Pfam" id="PF13583">
    <property type="entry name" value="Reprolysin_4"/>
    <property type="match status" value="1"/>
</dbReference>
<accession>A0ABV7Z1A8</accession>
<dbReference type="EMBL" id="JBHRYQ010000002">
    <property type="protein sequence ID" value="MFC3813339.1"/>
    <property type="molecule type" value="Genomic_DNA"/>
</dbReference>
<comment type="caution">
    <text evidence="2">The sequence shown here is derived from an EMBL/GenBank/DDBJ whole genome shotgun (WGS) entry which is preliminary data.</text>
</comment>